<accession>A0A9N8PP95</accession>
<dbReference type="Proteomes" id="UP000714618">
    <property type="component" value="Unassembled WGS sequence"/>
</dbReference>
<organism evidence="1 2">
    <name type="scientific">Aureobasidium mustum</name>
    <dbReference type="NCBI Taxonomy" id="2773714"/>
    <lineage>
        <taxon>Eukaryota</taxon>
        <taxon>Fungi</taxon>
        <taxon>Dikarya</taxon>
        <taxon>Ascomycota</taxon>
        <taxon>Pezizomycotina</taxon>
        <taxon>Dothideomycetes</taxon>
        <taxon>Dothideomycetidae</taxon>
        <taxon>Dothideales</taxon>
        <taxon>Saccotheciaceae</taxon>
        <taxon>Aureobasidium</taxon>
    </lineage>
</organism>
<dbReference type="AlphaFoldDB" id="A0A9N8PP95"/>
<gene>
    <name evidence="1" type="ORF">AWRI4233_LOCUS10118</name>
</gene>
<reference evidence="1" key="1">
    <citation type="submission" date="2020-06" db="EMBL/GenBank/DDBJ databases">
        <authorList>
            <person name="Onetto C."/>
        </authorList>
    </citation>
    <scope>NUCLEOTIDE SEQUENCE</scope>
</reference>
<proteinExistence type="predicted"/>
<protein>
    <submittedName>
        <fullName evidence="1">Uncharacterized protein</fullName>
    </submittedName>
</protein>
<name>A0A9N8PP95_9PEZI</name>
<keyword evidence="2" id="KW-1185">Reference proteome</keyword>
<evidence type="ECO:0000313" key="2">
    <source>
        <dbReference type="Proteomes" id="UP000714618"/>
    </source>
</evidence>
<dbReference type="EMBL" id="CAIJEO010000013">
    <property type="protein sequence ID" value="CAD0101293.1"/>
    <property type="molecule type" value="Genomic_DNA"/>
</dbReference>
<dbReference type="OrthoDB" id="4096at2759"/>
<comment type="caution">
    <text evidence="1">The sequence shown here is derived from an EMBL/GenBank/DDBJ whole genome shotgun (WGS) entry which is preliminary data.</text>
</comment>
<evidence type="ECO:0000313" key="1">
    <source>
        <dbReference type="EMBL" id="CAD0101293.1"/>
    </source>
</evidence>
<sequence>MEMAEAQPADVYLLENDEEADKPVVRPEQLAQVFDRDNIALMPVSEMFNAVVGLFARKPRAVPVSAAA</sequence>